<organism evidence="2 3">
    <name type="scientific">Shimia sagamensis</name>
    <dbReference type="NCBI Taxonomy" id="1566352"/>
    <lineage>
        <taxon>Bacteria</taxon>
        <taxon>Pseudomonadati</taxon>
        <taxon>Pseudomonadota</taxon>
        <taxon>Alphaproteobacteria</taxon>
        <taxon>Rhodobacterales</taxon>
        <taxon>Roseobacteraceae</taxon>
    </lineage>
</organism>
<evidence type="ECO:0000313" key="3">
    <source>
        <dbReference type="Proteomes" id="UP001157961"/>
    </source>
</evidence>
<feature type="compositionally biased region" description="Basic and acidic residues" evidence="1">
    <location>
        <begin position="60"/>
        <end position="72"/>
    </location>
</feature>
<name>A0ABY1NIY7_9RHOB</name>
<keyword evidence="3" id="KW-1185">Reference proteome</keyword>
<dbReference type="EMBL" id="FXTY01000002">
    <property type="protein sequence ID" value="SMP10878.1"/>
    <property type="molecule type" value="Genomic_DNA"/>
</dbReference>
<accession>A0ABY1NIY7</accession>
<protein>
    <submittedName>
        <fullName evidence="2">Uncharacterized protein</fullName>
    </submittedName>
</protein>
<reference evidence="2 3" key="1">
    <citation type="submission" date="2017-05" db="EMBL/GenBank/DDBJ databases">
        <authorList>
            <person name="Varghese N."/>
            <person name="Submissions S."/>
        </authorList>
    </citation>
    <scope>NUCLEOTIDE SEQUENCE [LARGE SCALE GENOMIC DNA]</scope>
    <source>
        <strain evidence="2 3">DSM 29734</strain>
    </source>
</reference>
<sequence length="72" mass="8035">MMPSIAAITFGIIGLVVVAIAAEVYLKRNRRTSLSSMKPKSSDVRHHATEEHSMTALVAKNDRLEKENTKRK</sequence>
<feature type="compositionally biased region" description="Basic and acidic residues" evidence="1">
    <location>
        <begin position="40"/>
        <end position="53"/>
    </location>
</feature>
<evidence type="ECO:0000256" key="1">
    <source>
        <dbReference type="SAM" id="MobiDB-lite"/>
    </source>
</evidence>
<dbReference type="RefSeq" id="WP_283424954.1">
    <property type="nucleotide sequence ID" value="NZ_FXTY01000002.1"/>
</dbReference>
<feature type="region of interest" description="Disordered" evidence="1">
    <location>
        <begin position="31"/>
        <end position="72"/>
    </location>
</feature>
<gene>
    <name evidence="2" type="ORF">SAMN06265373_102196</name>
</gene>
<evidence type="ECO:0000313" key="2">
    <source>
        <dbReference type="EMBL" id="SMP10878.1"/>
    </source>
</evidence>
<comment type="caution">
    <text evidence="2">The sequence shown here is derived from an EMBL/GenBank/DDBJ whole genome shotgun (WGS) entry which is preliminary data.</text>
</comment>
<dbReference type="Proteomes" id="UP001157961">
    <property type="component" value="Unassembled WGS sequence"/>
</dbReference>
<proteinExistence type="predicted"/>